<dbReference type="Pfam" id="PF01613">
    <property type="entry name" value="Flavin_Reduct"/>
    <property type="match status" value="1"/>
</dbReference>
<protein>
    <recommendedName>
        <fullName evidence="5">Flavin reductase like domain-containing protein</fullName>
    </recommendedName>
</protein>
<dbReference type="AlphaFoldDB" id="A6GJV2"/>
<name>A6GJV2_9BACT</name>
<dbReference type="GO" id="GO:0016646">
    <property type="term" value="F:oxidoreductase activity, acting on the CH-NH group of donors, NAD or NADP as acceptor"/>
    <property type="evidence" value="ECO:0007669"/>
    <property type="project" value="UniProtKB-ARBA"/>
</dbReference>
<evidence type="ECO:0000313" key="6">
    <source>
        <dbReference type="EMBL" id="EDM73850.1"/>
    </source>
</evidence>
<dbReference type="EMBL" id="ABCS01000169">
    <property type="protein sequence ID" value="EDM73850.1"/>
    <property type="molecule type" value="Genomic_DNA"/>
</dbReference>
<comment type="cofactor">
    <cofactor evidence="1">
        <name>FMN</name>
        <dbReference type="ChEBI" id="CHEBI:58210"/>
    </cofactor>
</comment>
<dbReference type="GO" id="GO:0010181">
    <property type="term" value="F:FMN binding"/>
    <property type="evidence" value="ECO:0007669"/>
    <property type="project" value="InterPro"/>
</dbReference>
<dbReference type="InterPro" id="IPR002563">
    <property type="entry name" value="Flavin_Rdtase-like_dom"/>
</dbReference>
<gene>
    <name evidence="6" type="ORF">PPSIR1_09385</name>
</gene>
<keyword evidence="3" id="KW-0288">FMN</keyword>
<dbReference type="Proteomes" id="UP000005801">
    <property type="component" value="Unassembled WGS sequence"/>
</dbReference>
<dbReference type="PANTHER" id="PTHR33798">
    <property type="entry name" value="FLAVOPROTEIN OXYGENASE"/>
    <property type="match status" value="1"/>
</dbReference>
<feature type="domain" description="Flavin reductase like" evidence="5">
    <location>
        <begin position="24"/>
        <end position="178"/>
    </location>
</feature>
<dbReference type="eggNOG" id="COG1853">
    <property type="taxonomic scope" value="Bacteria"/>
</dbReference>
<accession>A6GJV2</accession>
<proteinExistence type="inferred from homology"/>
<sequence length="216" mass="22857">MAFDELPASDLRARDCYRLMTDIVAPRPIAWVSTVDGEGRRNLAPYSYFQAVCSNPPTVIVSAGWLGDGRPKDTLRNALETGQLTINHVSGPLAEAMNASSASYPEGVSEWGACGVEASPAVAVAPPRVAGARAGLECRVVRAVPLGETRHGTPSATVLFAEVVHFWVAEGILRRDGAGHLEPAEPAALEAVGRLGGLAYARTTDTFELARPKLPE</sequence>
<dbReference type="STRING" id="391625.PPSIR1_09385"/>
<dbReference type="Gene3D" id="2.30.110.10">
    <property type="entry name" value="Electron Transport, Fmn-binding Protein, Chain A"/>
    <property type="match status" value="1"/>
</dbReference>
<dbReference type="InterPro" id="IPR012349">
    <property type="entry name" value="Split_barrel_FMN-bd"/>
</dbReference>
<evidence type="ECO:0000256" key="4">
    <source>
        <dbReference type="ARBA" id="ARBA00038054"/>
    </source>
</evidence>
<organism evidence="6 7">
    <name type="scientific">Plesiocystis pacifica SIR-1</name>
    <dbReference type="NCBI Taxonomy" id="391625"/>
    <lineage>
        <taxon>Bacteria</taxon>
        <taxon>Pseudomonadati</taxon>
        <taxon>Myxococcota</taxon>
        <taxon>Polyangia</taxon>
        <taxon>Nannocystales</taxon>
        <taxon>Nannocystaceae</taxon>
        <taxon>Plesiocystis</taxon>
    </lineage>
</organism>
<evidence type="ECO:0000313" key="7">
    <source>
        <dbReference type="Proteomes" id="UP000005801"/>
    </source>
</evidence>
<keyword evidence="2" id="KW-0285">Flavoprotein</keyword>
<evidence type="ECO:0000256" key="2">
    <source>
        <dbReference type="ARBA" id="ARBA00022630"/>
    </source>
</evidence>
<dbReference type="SUPFAM" id="SSF50475">
    <property type="entry name" value="FMN-binding split barrel"/>
    <property type="match status" value="1"/>
</dbReference>
<comment type="similarity">
    <text evidence="4">Belongs to the flavoredoxin family.</text>
</comment>
<evidence type="ECO:0000259" key="5">
    <source>
        <dbReference type="SMART" id="SM00903"/>
    </source>
</evidence>
<comment type="caution">
    <text evidence="6">The sequence shown here is derived from an EMBL/GenBank/DDBJ whole genome shotgun (WGS) entry which is preliminary data.</text>
</comment>
<dbReference type="SMART" id="SM00903">
    <property type="entry name" value="Flavin_Reduct"/>
    <property type="match status" value="1"/>
</dbReference>
<dbReference type="OrthoDB" id="9794638at2"/>
<keyword evidence="7" id="KW-1185">Reference proteome</keyword>
<evidence type="ECO:0000256" key="3">
    <source>
        <dbReference type="ARBA" id="ARBA00022643"/>
    </source>
</evidence>
<evidence type="ECO:0000256" key="1">
    <source>
        <dbReference type="ARBA" id="ARBA00001917"/>
    </source>
</evidence>
<dbReference type="RefSeq" id="WP_006976988.1">
    <property type="nucleotide sequence ID" value="NZ_ABCS01000169.1"/>
</dbReference>
<dbReference type="PANTHER" id="PTHR33798:SF5">
    <property type="entry name" value="FLAVIN REDUCTASE LIKE DOMAIN-CONTAINING PROTEIN"/>
    <property type="match status" value="1"/>
</dbReference>
<reference evidence="6 7" key="1">
    <citation type="submission" date="2007-06" db="EMBL/GenBank/DDBJ databases">
        <authorList>
            <person name="Shimkets L."/>
            <person name="Ferriera S."/>
            <person name="Johnson J."/>
            <person name="Kravitz S."/>
            <person name="Beeson K."/>
            <person name="Sutton G."/>
            <person name="Rogers Y.-H."/>
            <person name="Friedman R."/>
            <person name="Frazier M."/>
            <person name="Venter J.C."/>
        </authorList>
    </citation>
    <scope>NUCLEOTIDE SEQUENCE [LARGE SCALE GENOMIC DNA]</scope>
    <source>
        <strain evidence="6 7">SIR-1</strain>
    </source>
</reference>